<keyword evidence="5 9" id="KW-0812">Transmembrane</keyword>
<gene>
    <name evidence="11" type="ORF">ccrud_04460</name>
</gene>
<keyword evidence="6 9" id="KW-1133">Transmembrane helix</keyword>
<keyword evidence="7 9" id="KW-0472">Membrane</keyword>
<keyword evidence="4" id="KW-0997">Cell inner membrane</keyword>
<accession>A0A172QS88</accession>
<dbReference type="AlphaFoldDB" id="A0A172QS88"/>
<feature type="transmembrane region" description="Helical" evidence="9">
    <location>
        <begin position="85"/>
        <end position="107"/>
    </location>
</feature>
<keyword evidence="2" id="KW-0813">Transport</keyword>
<dbReference type="STRING" id="1652495.ccrud_04460"/>
<sequence length="179" mass="19176">MNGALEALFKATVAVAMLGLSVIVVVVSWQVFSRYVAGTSASWAPEVAQLAFVWTAIFAIAAGVREGRHMVVDAFSSVKSRGLHVILDTVAAIAVVGVSGVLAWYGYDSLSISFRRVFPALGIETGWMFLAVPVGFALCMVFGIENWARSVFSRDGANTKSEVQLILEETADVNDGEVR</sequence>
<dbReference type="EMBL" id="CP015622">
    <property type="protein sequence ID" value="ANE03542.1"/>
    <property type="molecule type" value="Genomic_DNA"/>
</dbReference>
<evidence type="ECO:0000313" key="11">
    <source>
        <dbReference type="EMBL" id="ANE03542.1"/>
    </source>
</evidence>
<proteinExistence type="inferred from homology"/>
<evidence type="ECO:0000256" key="1">
    <source>
        <dbReference type="ARBA" id="ARBA00004429"/>
    </source>
</evidence>
<feature type="transmembrane region" description="Helical" evidence="9">
    <location>
        <begin position="47"/>
        <end position="64"/>
    </location>
</feature>
<evidence type="ECO:0000256" key="3">
    <source>
        <dbReference type="ARBA" id="ARBA00022475"/>
    </source>
</evidence>
<dbReference type="Proteomes" id="UP000076929">
    <property type="component" value="Chromosome"/>
</dbReference>
<evidence type="ECO:0000256" key="7">
    <source>
        <dbReference type="ARBA" id="ARBA00023136"/>
    </source>
</evidence>
<reference evidence="11 12" key="1">
    <citation type="submission" date="2016-05" db="EMBL/GenBank/DDBJ databases">
        <title>Complete genome sequence of Corynebacterium crudilactis, a new Corynebacterium species isolated from raw cow's milk.</title>
        <authorList>
            <person name="Christian R."/>
            <person name="Zimmermann J."/>
            <person name="Lipski A."/>
            <person name="Kalinowski J."/>
        </authorList>
    </citation>
    <scope>NUCLEOTIDE SEQUENCE [LARGE SCALE GENOMIC DNA]</scope>
    <source>
        <strain evidence="11 12">JZ16</strain>
    </source>
</reference>
<feature type="transmembrane region" description="Helical" evidence="9">
    <location>
        <begin position="7"/>
        <end position="27"/>
    </location>
</feature>
<keyword evidence="3" id="KW-1003">Cell membrane</keyword>
<dbReference type="GO" id="GO:0005886">
    <property type="term" value="C:plasma membrane"/>
    <property type="evidence" value="ECO:0007669"/>
    <property type="project" value="UniProtKB-SubCell"/>
</dbReference>
<protein>
    <recommendedName>
        <fullName evidence="10">Tripartite ATP-independent periplasmic transporters DctQ component domain-containing protein</fullName>
    </recommendedName>
</protein>
<dbReference type="PANTHER" id="PTHR35011">
    <property type="entry name" value="2,3-DIKETO-L-GULONATE TRAP TRANSPORTER SMALL PERMEASE PROTEIN YIAM"/>
    <property type="match status" value="1"/>
</dbReference>
<dbReference type="GO" id="GO:0022857">
    <property type="term" value="F:transmembrane transporter activity"/>
    <property type="evidence" value="ECO:0007669"/>
    <property type="project" value="TreeGrafter"/>
</dbReference>
<dbReference type="PANTHER" id="PTHR35011:SF11">
    <property type="entry name" value="TRAP TRANSPORTER SMALL PERMEASE PROTEIN"/>
    <property type="match status" value="1"/>
</dbReference>
<dbReference type="KEGG" id="ccjz:ccrud_04460"/>
<evidence type="ECO:0000256" key="6">
    <source>
        <dbReference type="ARBA" id="ARBA00022989"/>
    </source>
</evidence>
<evidence type="ECO:0000259" key="10">
    <source>
        <dbReference type="Pfam" id="PF04290"/>
    </source>
</evidence>
<evidence type="ECO:0000256" key="5">
    <source>
        <dbReference type="ARBA" id="ARBA00022692"/>
    </source>
</evidence>
<evidence type="ECO:0000256" key="9">
    <source>
        <dbReference type="SAM" id="Phobius"/>
    </source>
</evidence>
<evidence type="ECO:0000256" key="4">
    <source>
        <dbReference type="ARBA" id="ARBA00022519"/>
    </source>
</evidence>
<dbReference type="InterPro" id="IPR055348">
    <property type="entry name" value="DctQ"/>
</dbReference>
<name>A0A172QS88_9CORY</name>
<comment type="similarity">
    <text evidence="8">Belongs to the TRAP transporter small permease family.</text>
</comment>
<dbReference type="GO" id="GO:0015740">
    <property type="term" value="P:C4-dicarboxylate transport"/>
    <property type="evidence" value="ECO:0007669"/>
    <property type="project" value="TreeGrafter"/>
</dbReference>
<feature type="domain" description="Tripartite ATP-independent periplasmic transporters DctQ component" evidence="10">
    <location>
        <begin position="23"/>
        <end position="151"/>
    </location>
</feature>
<dbReference type="InterPro" id="IPR007387">
    <property type="entry name" value="TRAP_DctQ"/>
</dbReference>
<organism evidence="11 12">
    <name type="scientific">Corynebacterium crudilactis</name>
    <dbReference type="NCBI Taxonomy" id="1652495"/>
    <lineage>
        <taxon>Bacteria</taxon>
        <taxon>Bacillati</taxon>
        <taxon>Actinomycetota</taxon>
        <taxon>Actinomycetes</taxon>
        <taxon>Mycobacteriales</taxon>
        <taxon>Corynebacteriaceae</taxon>
        <taxon>Corynebacterium</taxon>
    </lineage>
</organism>
<evidence type="ECO:0000313" key="12">
    <source>
        <dbReference type="Proteomes" id="UP000076929"/>
    </source>
</evidence>
<feature type="transmembrane region" description="Helical" evidence="9">
    <location>
        <begin position="127"/>
        <end position="144"/>
    </location>
</feature>
<evidence type="ECO:0000256" key="2">
    <source>
        <dbReference type="ARBA" id="ARBA00022448"/>
    </source>
</evidence>
<evidence type="ECO:0000256" key="8">
    <source>
        <dbReference type="ARBA" id="ARBA00038436"/>
    </source>
</evidence>
<keyword evidence="12" id="KW-1185">Reference proteome</keyword>
<dbReference type="Pfam" id="PF04290">
    <property type="entry name" value="DctQ"/>
    <property type="match status" value="1"/>
</dbReference>
<comment type="subcellular location">
    <subcellularLocation>
        <location evidence="1">Cell inner membrane</location>
        <topology evidence="1">Multi-pass membrane protein</topology>
    </subcellularLocation>
</comment>